<dbReference type="PANTHER" id="PTHR33393">
    <property type="entry name" value="POLYGLUTAMINE SYNTHESIS ACCESSORY PROTEIN RV0574C-RELATED"/>
    <property type="match status" value="1"/>
</dbReference>
<keyword evidence="2" id="KW-1133">Transmembrane helix</keyword>
<feature type="domain" description="Capsule synthesis protein CapA" evidence="3">
    <location>
        <begin position="51"/>
        <end position="297"/>
    </location>
</feature>
<name>A0ABR7CIJ6_9BACT</name>
<evidence type="ECO:0000256" key="1">
    <source>
        <dbReference type="ARBA" id="ARBA00005662"/>
    </source>
</evidence>
<accession>A0ABR7CIJ6</accession>
<gene>
    <name evidence="4" type="ORF">H8S08_00395</name>
</gene>
<keyword evidence="5" id="KW-1185">Reference proteome</keyword>
<dbReference type="RefSeq" id="WP_101570797.1">
    <property type="nucleotide sequence ID" value="NZ_JACOOK010000001.1"/>
</dbReference>
<sequence length="401" mass="44104">MSKRSLVWLVCAIIVTVSVGTFSVYRIIRHSGAPDIPACVAVPAEDDRQLTLIFTGDLMQHLPQVQAAFRRDGGIDYTACFSRLKNYFASADFVIANLETTLGGEPYSGYPQFRSPGALAGAMRRVGIDVAVAANNHICDRGGAGIRSTLDTLVQAGLEYTGVFADTLPDPARHPLWLRKGDFRVALLNYTYGTNGLSVPRGYTVNRIDTLRIRQDIAGARGNGATHVVLFLHWGNEYETLPNRWQRDLAARSHRWGADLVIGSHPHVVQSVETVSDSSGRICGATVFSMGNFVSNQRFPGTDGGISVRIGLSLGADGRTAYRPEYLIHWTSISSDPGSRSGHRYEIVPAYSRETVSPQQRPGLDRFVRRTRDYMQRYSRGFTEITDDYRKSGDAGTLPGD</sequence>
<dbReference type="SUPFAM" id="SSF56300">
    <property type="entry name" value="Metallo-dependent phosphatases"/>
    <property type="match status" value="1"/>
</dbReference>
<keyword evidence="2" id="KW-0812">Transmembrane</keyword>
<evidence type="ECO:0000259" key="3">
    <source>
        <dbReference type="SMART" id="SM00854"/>
    </source>
</evidence>
<keyword evidence="2" id="KW-0472">Membrane</keyword>
<evidence type="ECO:0000256" key="2">
    <source>
        <dbReference type="SAM" id="Phobius"/>
    </source>
</evidence>
<reference evidence="4 5" key="1">
    <citation type="submission" date="2020-08" db="EMBL/GenBank/DDBJ databases">
        <title>Genome public.</title>
        <authorList>
            <person name="Liu C."/>
            <person name="Sun Q."/>
        </authorList>
    </citation>
    <scope>NUCLEOTIDE SEQUENCE [LARGE SCALE GENOMIC DNA]</scope>
    <source>
        <strain evidence="4 5">New-7</strain>
    </source>
</reference>
<dbReference type="CDD" id="cd07381">
    <property type="entry name" value="MPP_CapA"/>
    <property type="match status" value="1"/>
</dbReference>
<evidence type="ECO:0000313" key="5">
    <source>
        <dbReference type="Proteomes" id="UP000636891"/>
    </source>
</evidence>
<dbReference type="Pfam" id="PF09587">
    <property type="entry name" value="PGA_cap"/>
    <property type="match status" value="1"/>
</dbReference>
<feature type="transmembrane region" description="Helical" evidence="2">
    <location>
        <begin position="6"/>
        <end position="28"/>
    </location>
</feature>
<dbReference type="InterPro" id="IPR029052">
    <property type="entry name" value="Metallo-depent_PP-like"/>
</dbReference>
<dbReference type="EMBL" id="JACOOK010000001">
    <property type="protein sequence ID" value="MBC5615478.1"/>
    <property type="molecule type" value="Genomic_DNA"/>
</dbReference>
<dbReference type="Gene3D" id="3.60.21.10">
    <property type="match status" value="1"/>
</dbReference>
<dbReference type="InterPro" id="IPR019079">
    <property type="entry name" value="Capsule_synth_CapA"/>
</dbReference>
<organism evidence="4 5">
    <name type="scientific">Alistipes hominis</name>
    <dbReference type="NCBI Taxonomy" id="2763015"/>
    <lineage>
        <taxon>Bacteria</taxon>
        <taxon>Pseudomonadati</taxon>
        <taxon>Bacteroidota</taxon>
        <taxon>Bacteroidia</taxon>
        <taxon>Bacteroidales</taxon>
        <taxon>Rikenellaceae</taxon>
        <taxon>Alistipes</taxon>
    </lineage>
</organism>
<protein>
    <submittedName>
        <fullName evidence="4">CapA family protein</fullName>
    </submittedName>
</protein>
<dbReference type="InterPro" id="IPR052169">
    <property type="entry name" value="CW_Biosynth-Accessory"/>
</dbReference>
<dbReference type="Proteomes" id="UP000636891">
    <property type="component" value="Unassembled WGS sequence"/>
</dbReference>
<proteinExistence type="inferred from homology"/>
<dbReference type="PANTHER" id="PTHR33393:SF12">
    <property type="entry name" value="CAPSULE BIOSYNTHESIS PROTEIN CAPA"/>
    <property type="match status" value="1"/>
</dbReference>
<dbReference type="SMART" id="SM00854">
    <property type="entry name" value="PGA_cap"/>
    <property type="match status" value="1"/>
</dbReference>
<evidence type="ECO:0000313" key="4">
    <source>
        <dbReference type="EMBL" id="MBC5615478.1"/>
    </source>
</evidence>
<comment type="similarity">
    <text evidence="1">Belongs to the CapA family.</text>
</comment>
<comment type="caution">
    <text evidence="4">The sequence shown here is derived from an EMBL/GenBank/DDBJ whole genome shotgun (WGS) entry which is preliminary data.</text>
</comment>